<proteinExistence type="predicted"/>
<dbReference type="AlphaFoldDB" id="A0A9J7AVK1"/>
<keyword evidence="2" id="KW-1185">Reference proteome</keyword>
<dbReference type="EMBL" id="CP102480">
    <property type="protein sequence ID" value="UUX51150.1"/>
    <property type="molecule type" value="Genomic_DNA"/>
</dbReference>
<dbReference type="RefSeq" id="WP_257770461.1">
    <property type="nucleotide sequence ID" value="NZ_CP102480.1"/>
</dbReference>
<gene>
    <name evidence="1" type="ORF">NUH88_05530</name>
</gene>
<sequence>MGFSWTTSDFPKLADPHFIDAVGHLVHARQAEGYQFSMALMGYQALFYEPAFEELVKKETGIERLQTVLHEIRRGSFLKEGADGWELSFRADILVRNEFDTATRKPVGEVDYASDLEYRDQVLYATDEAGLERFRTWCKELGLEA</sequence>
<evidence type="ECO:0000313" key="2">
    <source>
        <dbReference type="Proteomes" id="UP001060336"/>
    </source>
</evidence>
<protein>
    <submittedName>
        <fullName evidence="1">Uncharacterized protein</fullName>
    </submittedName>
</protein>
<evidence type="ECO:0000313" key="1">
    <source>
        <dbReference type="EMBL" id="UUX51150.1"/>
    </source>
</evidence>
<dbReference type="KEGG" id="naci:NUH88_05530"/>
<organism evidence="1 2">
    <name type="scientific">Nisaea acidiphila</name>
    <dbReference type="NCBI Taxonomy" id="1862145"/>
    <lineage>
        <taxon>Bacteria</taxon>
        <taxon>Pseudomonadati</taxon>
        <taxon>Pseudomonadota</taxon>
        <taxon>Alphaproteobacteria</taxon>
        <taxon>Rhodospirillales</taxon>
        <taxon>Thalassobaculaceae</taxon>
        <taxon>Nisaea</taxon>
    </lineage>
</organism>
<reference evidence="1" key="1">
    <citation type="submission" date="2022-08" db="EMBL/GenBank/DDBJ databases">
        <title>Nisaea acidiphila sp. nov., isolated from a marine algal debris and emended description of the genus Nisaea Urios et al. 2008.</title>
        <authorList>
            <person name="Kwon K."/>
        </authorList>
    </citation>
    <scope>NUCLEOTIDE SEQUENCE</scope>
    <source>
        <strain evidence="1">MEBiC11861</strain>
    </source>
</reference>
<name>A0A9J7AVK1_9PROT</name>
<dbReference type="Proteomes" id="UP001060336">
    <property type="component" value="Chromosome"/>
</dbReference>
<accession>A0A9J7AVK1</accession>